<evidence type="ECO:0000256" key="5">
    <source>
        <dbReference type="ARBA" id="ARBA00023136"/>
    </source>
</evidence>
<evidence type="ECO:0000313" key="7">
    <source>
        <dbReference type="Proteomes" id="UP000285625"/>
    </source>
</evidence>
<evidence type="ECO:0000256" key="1">
    <source>
        <dbReference type="ARBA" id="ARBA00004651"/>
    </source>
</evidence>
<comment type="subcellular location">
    <subcellularLocation>
        <location evidence="1">Cell membrane</location>
        <topology evidence="1">Multi-pass membrane protein</topology>
    </subcellularLocation>
</comment>
<dbReference type="RefSeq" id="WP_039644619.1">
    <property type="nucleotide sequence ID" value="NZ_CP008747.1"/>
</dbReference>
<dbReference type="GO" id="GO:0005886">
    <property type="term" value="C:plasma membrane"/>
    <property type="evidence" value="ECO:0007669"/>
    <property type="project" value="UniProtKB-SubCell"/>
</dbReference>
<dbReference type="Pfam" id="PF03899">
    <property type="entry name" value="ATP-synt_I"/>
    <property type="match status" value="1"/>
</dbReference>
<dbReference type="GeneID" id="41072581"/>
<sequence>MVRFYNCTQPFLTYYICLWVGLMMLYFWLHHAFVLGLIVGLFASTFNTIIFEYYLHRAKQTRVGSISTGGNWRYFTAILACATWVAFQEQIHIIGVLIGLMVSYVFIILRPLVKKDTRNSN</sequence>
<accession>A0A0A8HNB0</accession>
<evidence type="ECO:0000256" key="3">
    <source>
        <dbReference type="ARBA" id="ARBA00022692"/>
    </source>
</evidence>
<dbReference type="KEGG" id="shu:SHYC_03730"/>
<comment type="caution">
    <text evidence="6">The sequence shown here is derived from an EMBL/GenBank/DDBJ whole genome shotgun (WGS) entry which is preliminary data.</text>
</comment>
<dbReference type="STRING" id="1284.SHYC_03730"/>
<dbReference type="HOGENOM" id="CLU_146084_0_0_9"/>
<keyword evidence="2" id="KW-1003">Cell membrane</keyword>
<evidence type="ECO:0000313" key="6">
    <source>
        <dbReference type="EMBL" id="RIO44007.1"/>
    </source>
</evidence>
<dbReference type="Proteomes" id="UP000285625">
    <property type="component" value="Unassembled WGS sequence"/>
</dbReference>
<dbReference type="EMBL" id="QXVO01000034">
    <property type="protein sequence ID" value="RIO44007.1"/>
    <property type="molecule type" value="Genomic_DNA"/>
</dbReference>
<proteinExistence type="predicted"/>
<dbReference type="InterPro" id="IPR005598">
    <property type="entry name" value="ATP_synth_I"/>
</dbReference>
<evidence type="ECO:0000256" key="2">
    <source>
        <dbReference type="ARBA" id="ARBA00022475"/>
    </source>
</evidence>
<keyword evidence="4" id="KW-1133">Transmembrane helix</keyword>
<reference evidence="6 7" key="1">
    <citation type="journal article" date="2016" name="Front. Microbiol.">
        <title>Comprehensive Phylogenetic Analysis of Bovine Non-aureus Staphylococci Species Based on Whole-Genome Sequencing.</title>
        <authorList>
            <person name="Naushad S."/>
            <person name="Barkema H.W."/>
            <person name="Luby C."/>
            <person name="Condas L.A."/>
            <person name="Nobrega D.B."/>
            <person name="Carson D.A."/>
            <person name="De Buck J."/>
        </authorList>
    </citation>
    <scope>NUCLEOTIDE SEQUENCE [LARGE SCALE GENOMIC DNA]</scope>
    <source>
        <strain evidence="6 7">SNUC 5959</strain>
    </source>
</reference>
<protein>
    <submittedName>
        <fullName evidence="6">ATP synthase subunit I</fullName>
    </submittedName>
</protein>
<evidence type="ECO:0000256" key="4">
    <source>
        <dbReference type="ARBA" id="ARBA00022989"/>
    </source>
</evidence>
<dbReference type="AlphaFoldDB" id="A0A0A8HNB0"/>
<keyword evidence="3" id="KW-0812">Transmembrane</keyword>
<name>A0A0A8HNB0_STAHY</name>
<keyword evidence="5" id="KW-0472">Membrane</keyword>
<organism evidence="6 7">
    <name type="scientific">Staphylococcus hyicus</name>
    <dbReference type="NCBI Taxonomy" id="1284"/>
    <lineage>
        <taxon>Bacteria</taxon>
        <taxon>Bacillati</taxon>
        <taxon>Bacillota</taxon>
        <taxon>Bacilli</taxon>
        <taxon>Bacillales</taxon>
        <taxon>Staphylococcaceae</taxon>
        <taxon>Staphylococcus</taxon>
    </lineage>
</organism>
<gene>
    <name evidence="6" type="ORF">BUZ57_09925</name>
</gene>